<keyword evidence="3" id="KW-1185">Reference proteome</keyword>
<evidence type="ECO:0000313" key="3">
    <source>
        <dbReference type="Proteomes" id="UP000316331"/>
    </source>
</evidence>
<evidence type="ECO:0000313" key="2">
    <source>
        <dbReference type="EMBL" id="TQM32523.1"/>
    </source>
</evidence>
<dbReference type="Proteomes" id="UP000316331">
    <property type="component" value="Unassembled WGS sequence"/>
</dbReference>
<dbReference type="InterPro" id="IPR023393">
    <property type="entry name" value="START-like_dom_sf"/>
</dbReference>
<gene>
    <name evidence="2" type="ORF">FB390_4207</name>
</gene>
<accession>A0A543FF83</accession>
<reference evidence="2 3" key="1">
    <citation type="submission" date="2019-06" db="EMBL/GenBank/DDBJ databases">
        <title>Sequencing the genomes of 1000 actinobacteria strains.</title>
        <authorList>
            <person name="Klenk H.-P."/>
        </authorList>
    </citation>
    <scope>NUCLEOTIDE SEQUENCE [LARGE SCALE GENOMIC DNA]</scope>
    <source>
        <strain evidence="2 3">DSM 103495</strain>
    </source>
</reference>
<feature type="compositionally biased region" description="Basic and acidic residues" evidence="1">
    <location>
        <begin position="276"/>
        <end position="293"/>
    </location>
</feature>
<dbReference type="EMBL" id="VFPG01000001">
    <property type="protein sequence ID" value="TQM32523.1"/>
    <property type="molecule type" value="Genomic_DNA"/>
</dbReference>
<sequence>MRWTFPLLAMSGAAALVLRYRMLRWGATAAEVAAEYPGDTLVPEPTDRSTMATTFDAPPEALWRWLVQMGRDRAGWYSWDRLDNGGWPSSTRIVPEWQELRVGDRINATADGRTYFTVAIIDRPRTLVLRSDLTLPSGRPFDPRGPLPRMFTQGVWGFHLTELPGGRTRLVVRTVGRDVPRPLTAVADFLFGQPAHLIMQARQFANLRRRIEAAKNSPFRPSSLCCFVLLAWPGGRPRPAGLPLVRDHHRAMSMLDKEIAGGAEEQATESAAPTAADHDQLRGLRQHGEQVAR</sequence>
<evidence type="ECO:0000256" key="1">
    <source>
        <dbReference type="SAM" id="MobiDB-lite"/>
    </source>
</evidence>
<organism evidence="2 3">
    <name type="scientific">Nocardia bhagyanarayanae</name>
    <dbReference type="NCBI Taxonomy" id="1215925"/>
    <lineage>
        <taxon>Bacteria</taxon>
        <taxon>Bacillati</taxon>
        <taxon>Actinomycetota</taxon>
        <taxon>Actinomycetes</taxon>
        <taxon>Mycobacteriales</taxon>
        <taxon>Nocardiaceae</taxon>
        <taxon>Nocardia</taxon>
    </lineage>
</organism>
<comment type="caution">
    <text evidence="2">The sequence shown here is derived from an EMBL/GenBank/DDBJ whole genome shotgun (WGS) entry which is preliminary data.</text>
</comment>
<proteinExistence type="predicted"/>
<dbReference type="AlphaFoldDB" id="A0A543FF83"/>
<name>A0A543FF83_9NOCA</name>
<feature type="region of interest" description="Disordered" evidence="1">
    <location>
        <begin position="262"/>
        <end position="293"/>
    </location>
</feature>
<dbReference type="SUPFAM" id="SSF55961">
    <property type="entry name" value="Bet v1-like"/>
    <property type="match status" value="1"/>
</dbReference>
<protein>
    <submittedName>
        <fullName evidence="2">Uncharacterized protein</fullName>
    </submittedName>
</protein>
<dbReference type="Gene3D" id="3.30.530.20">
    <property type="match status" value="1"/>
</dbReference>